<evidence type="ECO:0000256" key="3">
    <source>
        <dbReference type="ARBA" id="ARBA00022989"/>
    </source>
</evidence>
<keyword evidence="2 5" id="KW-0812">Transmembrane</keyword>
<dbReference type="EMBL" id="JAAOYO010000003">
    <property type="protein sequence ID" value="NII41480.1"/>
    <property type="molecule type" value="Genomic_DNA"/>
</dbReference>
<dbReference type="InterPro" id="IPR020846">
    <property type="entry name" value="MFS_dom"/>
</dbReference>
<feature type="transmembrane region" description="Helical" evidence="5">
    <location>
        <begin position="20"/>
        <end position="37"/>
    </location>
</feature>
<protein>
    <submittedName>
        <fullName evidence="7">MFS family arabinose efflux permease</fullName>
    </submittedName>
</protein>
<dbReference type="PANTHER" id="PTHR42910:SF1">
    <property type="entry name" value="MAJOR FACILITATOR SUPERFAMILY (MFS) PROFILE DOMAIN-CONTAINING PROTEIN"/>
    <property type="match status" value="1"/>
</dbReference>
<feature type="transmembrane region" description="Helical" evidence="5">
    <location>
        <begin position="221"/>
        <end position="244"/>
    </location>
</feature>
<proteinExistence type="predicted"/>
<dbReference type="Gene3D" id="1.20.1250.20">
    <property type="entry name" value="MFS general substrate transporter like domains"/>
    <property type="match status" value="1"/>
</dbReference>
<feature type="transmembrane region" description="Helical" evidence="5">
    <location>
        <begin position="108"/>
        <end position="129"/>
    </location>
</feature>
<dbReference type="PANTHER" id="PTHR42910">
    <property type="entry name" value="TRANSPORTER SCO4007-RELATED"/>
    <property type="match status" value="1"/>
</dbReference>
<dbReference type="RefSeq" id="WP_341849862.1">
    <property type="nucleotide sequence ID" value="NZ_JAAOYO010000003.1"/>
</dbReference>
<accession>A0ABX0TCE9</accession>
<evidence type="ECO:0000256" key="4">
    <source>
        <dbReference type="ARBA" id="ARBA00023136"/>
    </source>
</evidence>
<name>A0ABX0TCE9_9MICO</name>
<feature type="domain" description="Major facilitator superfamily (MFS) profile" evidence="6">
    <location>
        <begin position="1"/>
        <end position="395"/>
    </location>
</feature>
<evidence type="ECO:0000313" key="8">
    <source>
        <dbReference type="Proteomes" id="UP001318300"/>
    </source>
</evidence>
<sequence length="412" mass="41320">MTAQTPNPSGTPGMTTGRTLLFAVGGGAAVGNLYWAQPLLDEIAADLHASSSLAGLLVTVTQVGYALGILLVVPLGDVLDRRRLVPGVLVASAVALLLASVAPSFGVLLGALGLVGLTTVAGQLLTPLAGDLADPAARGRVVGTVASGMLTGILVSRTVSGLVAQVAGWRAIYVVAAVAALVLAVLLRRAIPHLERRDRVPYPRLIGSVFRAVAHHRSVQVTLLLGASAFAVFTMFWTALTFLLSAAPFGYSPAAIGLVGLAGLAGAVAAQRVGRLHDRGLSVPVTGAALALGLVSLVVAGLGGRSIVVVLVAVVLLDVGVQAANVLNQTRLFAIDPAARSRLNTAFVTGNFIGGAVGSALASVLWGLGGWTAVTIGGAVLFGFALTVWAVHRRGAFALPGGGGAVAGAGRP</sequence>
<keyword evidence="4 5" id="KW-0472">Membrane</keyword>
<comment type="caution">
    <text evidence="7">The sequence shown here is derived from an EMBL/GenBank/DDBJ whole genome shotgun (WGS) entry which is preliminary data.</text>
</comment>
<feature type="transmembrane region" description="Helical" evidence="5">
    <location>
        <begin position="372"/>
        <end position="391"/>
    </location>
</feature>
<feature type="transmembrane region" description="Helical" evidence="5">
    <location>
        <begin position="347"/>
        <end position="366"/>
    </location>
</feature>
<evidence type="ECO:0000259" key="6">
    <source>
        <dbReference type="PROSITE" id="PS50850"/>
    </source>
</evidence>
<feature type="transmembrane region" description="Helical" evidence="5">
    <location>
        <begin position="171"/>
        <end position="191"/>
    </location>
</feature>
<dbReference type="InterPro" id="IPR036259">
    <property type="entry name" value="MFS_trans_sf"/>
</dbReference>
<gene>
    <name evidence="7" type="ORF">E9228_002127</name>
</gene>
<dbReference type="PROSITE" id="PS50850">
    <property type="entry name" value="MFS"/>
    <property type="match status" value="1"/>
</dbReference>
<organism evidence="7 8">
    <name type="scientific">Curtobacterium salicis</name>
    <dbReference type="NCBI Taxonomy" id="1779862"/>
    <lineage>
        <taxon>Bacteria</taxon>
        <taxon>Bacillati</taxon>
        <taxon>Actinomycetota</taxon>
        <taxon>Actinomycetes</taxon>
        <taxon>Micrococcales</taxon>
        <taxon>Microbacteriaceae</taxon>
        <taxon>Curtobacterium</taxon>
    </lineage>
</organism>
<evidence type="ECO:0000313" key="7">
    <source>
        <dbReference type="EMBL" id="NII41480.1"/>
    </source>
</evidence>
<keyword evidence="8" id="KW-1185">Reference proteome</keyword>
<feature type="transmembrane region" description="Helical" evidence="5">
    <location>
        <begin position="84"/>
        <end position="102"/>
    </location>
</feature>
<feature type="transmembrane region" description="Helical" evidence="5">
    <location>
        <begin position="250"/>
        <end position="269"/>
    </location>
</feature>
<dbReference type="Pfam" id="PF07690">
    <property type="entry name" value="MFS_1"/>
    <property type="match status" value="1"/>
</dbReference>
<evidence type="ECO:0000256" key="2">
    <source>
        <dbReference type="ARBA" id="ARBA00022692"/>
    </source>
</evidence>
<feature type="transmembrane region" description="Helical" evidence="5">
    <location>
        <begin position="281"/>
        <end position="301"/>
    </location>
</feature>
<dbReference type="CDD" id="cd17324">
    <property type="entry name" value="MFS_NepI_like"/>
    <property type="match status" value="1"/>
</dbReference>
<evidence type="ECO:0000256" key="5">
    <source>
        <dbReference type="SAM" id="Phobius"/>
    </source>
</evidence>
<feature type="transmembrane region" description="Helical" evidence="5">
    <location>
        <begin position="141"/>
        <end position="159"/>
    </location>
</feature>
<dbReference type="SUPFAM" id="SSF103473">
    <property type="entry name" value="MFS general substrate transporter"/>
    <property type="match status" value="1"/>
</dbReference>
<dbReference type="InterPro" id="IPR011701">
    <property type="entry name" value="MFS"/>
</dbReference>
<comment type="subcellular location">
    <subcellularLocation>
        <location evidence="1">Cell membrane</location>
        <topology evidence="1">Multi-pass membrane protein</topology>
    </subcellularLocation>
</comment>
<feature type="transmembrane region" description="Helical" evidence="5">
    <location>
        <begin position="49"/>
        <end position="72"/>
    </location>
</feature>
<reference evidence="7 8" key="1">
    <citation type="submission" date="2020-03" db="EMBL/GenBank/DDBJ databases">
        <title>Above-ground endophytic microbial communities from plants in different locations in the United States.</title>
        <authorList>
            <person name="Frank C."/>
        </authorList>
    </citation>
    <scope>NUCLEOTIDE SEQUENCE [LARGE SCALE GENOMIC DNA]</scope>
    <source>
        <strain evidence="7 8">WW7</strain>
    </source>
</reference>
<evidence type="ECO:0000256" key="1">
    <source>
        <dbReference type="ARBA" id="ARBA00004651"/>
    </source>
</evidence>
<dbReference type="Proteomes" id="UP001318300">
    <property type="component" value="Unassembled WGS sequence"/>
</dbReference>
<feature type="transmembrane region" description="Helical" evidence="5">
    <location>
        <begin position="307"/>
        <end position="327"/>
    </location>
</feature>
<keyword evidence="3 5" id="KW-1133">Transmembrane helix</keyword>